<protein>
    <submittedName>
        <fullName evidence="2">Uncharacterized protein</fullName>
    </submittedName>
</protein>
<name>A0AAV4PE64_CAEEX</name>
<evidence type="ECO:0000313" key="3">
    <source>
        <dbReference type="Proteomes" id="UP001054945"/>
    </source>
</evidence>
<dbReference type="AlphaFoldDB" id="A0AAV4PE64"/>
<organism evidence="2 3">
    <name type="scientific">Caerostris extrusa</name>
    <name type="common">Bark spider</name>
    <name type="synonym">Caerostris bankana</name>
    <dbReference type="NCBI Taxonomy" id="172846"/>
    <lineage>
        <taxon>Eukaryota</taxon>
        <taxon>Metazoa</taxon>
        <taxon>Ecdysozoa</taxon>
        <taxon>Arthropoda</taxon>
        <taxon>Chelicerata</taxon>
        <taxon>Arachnida</taxon>
        <taxon>Araneae</taxon>
        <taxon>Araneomorphae</taxon>
        <taxon>Entelegynae</taxon>
        <taxon>Araneoidea</taxon>
        <taxon>Araneidae</taxon>
        <taxon>Caerostris</taxon>
    </lineage>
</organism>
<sequence>MEHHLNTPFSYFSAVLWEGIQFHLEHPFESTNADSTAPPPPHSLDLRGRPPRTELRMKRKRDRDIVCWYILRSNNSSTNRQYVFDAAIFETKIFQSPG</sequence>
<keyword evidence="3" id="KW-1185">Reference proteome</keyword>
<reference evidence="2 3" key="1">
    <citation type="submission" date="2021-06" db="EMBL/GenBank/DDBJ databases">
        <title>Caerostris extrusa draft genome.</title>
        <authorList>
            <person name="Kono N."/>
            <person name="Arakawa K."/>
        </authorList>
    </citation>
    <scope>NUCLEOTIDE SEQUENCE [LARGE SCALE GENOMIC DNA]</scope>
</reference>
<dbReference type="Proteomes" id="UP001054945">
    <property type="component" value="Unassembled WGS sequence"/>
</dbReference>
<evidence type="ECO:0000256" key="1">
    <source>
        <dbReference type="SAM" id="MobiDB-lite"/>
    </source>
</evidence>
<proteinExistence type="predicted"/>
<comment type="caution">
    <text evidence="2">The sequence shown here is derived from an EMBL/GenBank/DDBJ whole genome shotgun (WGS) entry which is preliminary data.</text>
</comment>
<feature type="region of interest" description="Disordered" evidence="1">
    <location>
        <begin position="28"/>
        <end position="55"/>
    </location>
</feature>
<accession>A0AAV4PE64</accession>
<feature type="compositionally biased region" description="Basic and acidic residues" evidence="1">
    <location>
        <begin position="44"/>
        <end position="55"/>
    </location>
</feature>
<dbReference type="EMBL" id="BPLR01004326">
    <property type="protein sequence ID" value="GIX94016.1"/>
    <property type="molecule type" value="Genomic_DNA"/>
</dbReference>
<gene>
    <name evidence="2" type="ORF">CEXT_465291</name>
</gene>
<evidence type="ECO:0000313" key="2">
    <source>
        <dbReference type="EMBL" id="GIX94016.1"/>
    </source>
</evidence>